<organism evidence="5 6">
    <name type="scientific">Paenibacillus agilis</name>
    <dbReference type="NCBI Taxonomy" id="3020863"/>
    <lineage>
        <taxon>Bacteria</taxon>
        <taxon>Bacillati</taxon>
        <taxon>Bacillota</taxon>
        <taxon>Bacilli</taxon>
        <taxon>Bacillales</taxon>
        <taxon>Paenibacillaceae</taxon>
        <taxon>Paenibacillus</taxon>
    </lineage>
</organism>
<dbReference type="InterPro" id="IPR017871">
    <property type="entry name" value="ABC_transporter-like_CS"/>
</dbReference>
<protein>
    <submittedName>
        <fullName evidence="5">ATP-binding cassette domain-containing protein</fullName>
    </submittedName>
</protein>
<dbReference type="Gene3D" id="3.40.50.300">
    <property type="entry name" value="P-loop containing nucleotide triphosphate hydrolases"/>
    <property type="match status" value="1"/>
</dbReference>
<dbReference type="EMBL" id="VNJK01000001">
    <property type="protein sequence ID" value="TVX92810.1"/>
    <property type="molecule type" value="Genomic_DNA"/>
</dbReference>
<dbReference type="Proteomes" id="UP000318102">
    <property type="component" value="Unassembled WGS sequence"/>
</dbReference>
<dbReference type="OrthoDB" id="9804819at2"/>
<comment type="caution">
    <text evidence="5">The sequence shown here is derived from an EMBL/GenBank/DDBJ whole genome shotgun (WGS) entry which is preliminary data.</text>
</comment>
<reference evidence="5 6" key="1">
    <citation type="submission" date="2019-07" db="EMBL/GenBank/DDBJ databases">
        <authorList>
            <person name="Kim J."/>
        </authorList>
    </citation>
    <scope>NUCLEOTIDE SEQUENCE [LARGE SCALE GENOMIC DNA]</scope>
    <source>
        <strain evidence="5 6">N4</strain>
    </source>
</reference>
<name>A0A559IYU8_9BACL</name>
<dbReference type="InterPro" id="IPR027417">
    <property type="entry name" value="P-loop_NTPase"/>
</dbReference>
<evidence type="ECO:0000256" key="2">
    <source>
        <dbReference type="ARBA" id="ARBA00022741"/>
    </source>
</evidence>
<dbReference type="GO" id="GO:0005524">
    <property type="term" value="F:ATP binding"/>
    <property type="evidence" value="ECO:0007669"/>
    <property type="project" value="UniProtKB-KW"/>
</dbReference>
<dbReference type="InterPro" id="IPR003439">
    <property type="entry name" value="ABC_transporter-like_ATP-bd"/>
</dbReference>
<evidence type="ECO:0000313" key="5">
    <source>
        <dbReference type="EMBL" id="TVX92810.1"/>
    </source>
</evidence>
<dbReference type="SUPFAM" id="SSF52540">
    <property type="entry name" value="P-loop containing nucleoside triphosphate hydrolases"/>
    <property type="match status" value="1"/>
</dbReference>
<evidence type="ECO:0000256" key="1">
    <source>
        <dbReference type="ARBA" id="ARBA00022448"/>
    </source>
</evidence>
<keyword evidence="3 5" id="KW-0067">ATP-binding</keyword>
<evidence type="ECO:0000256" key="3">
    <source>
        <dbReference type="ARBA" id="ARBA00022840"/>
    </source>
</evidence>
<feature type="domain" description="ABC transporter" evidence="4">
    <location>
        <begin position="4"/>
        <end position="257"/>
    </location>
</feature>
<dbReference type="InterPro" id="IPR003593">
    <property type="entry name" value="AAA+_ATPase"/>
</dbReference>
<sequence length="337" mass="38303">MAIIQINQLVKEYRTNKRFTGPFGLIKSLLSTEYVNTRAVDGISFSIDSGESVGYLGPNGAGKSTMIKMLTGILVPTAGDIQVDGKIPYRHRKEIARKIGVVFGQRSQLWWDLPVVDSFELHKHIYNISDSDYNSRVQQYIELLDMGSFVNKPVRQLSLGQRMRAEIALALLHNPEILFLDEPTIGLDVIAKHNIRTFLRQVNQETNVAIMLTTHDLKDIEEICDRIIIVNHGKSVFDGDVHHLKREIGGINKQVTIEFHIDPGEIAFPNALLIRDEGVRKKYEFIHHEGEENSLMRSIMSIPNVDQIKDISIEDMSIEEIIHKAFVNLNQNSKIRV</sequence>
<dbReference type="RefSeq" id="WP_144988632.1">
    <property type="nucleotide sequence ID" value="NZ_VNJK01000001.1"/>
</dbReference>
<dbReference type="GO" id="GO:0016887">
    <property type="term" value="F:ATP hydrolysis activity"/>
    <property type="evidence" value="ECO:0007669"/>
    <property type="project" value="InterPro"/>
</dbReference>
<dbReference type="SMART" id="SM00382">
    <property type="entry name" value="AAA"/>
    <property type="match status" value="1"/>
</dbReference>
<keyword evidence="2" id="KW-0547">Nucleotide-binding</keyword>
<dbReference type="Pfam" id="PF00005">
    <property type="entry name" value="ABC_tran"/>
    <property type="match status" value="1"/>
</dbReference>
<dbReference type="PANTHER" id="PTHR42711">
    <property type="entry name" value="ABC TRANSPORTER ATP-BINDING PROTEIN"/>
    <property type="match status" value="1"/>
</dbReference>
<dbReference type="AlphaFoldDB" id="A0A559IYU8"/>
<gene>
    <name evidence="5" type="ORF">FPZ44_06930</name>
</gene>
<keyword evidence="6" id="KW-1185">Reference proteome</keyword>
<dbReference type="PROSITE" id="PS00211">
    <property type="entry name" value="ABC_TRANSPORTER_1"/>
    <property type="match status" value="1"/>
</dbReference>
<keyword evidence="1" id="KW-0813">Transport</keyword>
<evidence type="ECO:0000259" key="4">
    <source>
        <dbReference type="PROSITE" id="PS50893"/>
    </source>
</evidence>
<dbReference type="PANTHER" id="PTHR42711:SF1">
    <property type="entry name" value="ABC-TRANSPORT PROTEIN, ATP-BINDING COMPONENT"/>
    <property type="match status" value="1"/>
</dbReference>
<dbReference type="InterPro" id="IPR050763">
    <property type="entry name" value="ABC_transporter_ATP-binding"/>
</dbReference>
<evidence type="ECO:0000313" key="6">
    <source>
        <dbReference type="Proteomes" id="UP000318102"/>
    </source>
</evidence>
<dbReference type="PROSITE" id="PS50893">
    <property type="entry name" value="ABC_TRANSPORTER_2"/>
    <property type="match status" value="1"/>
</dbReference>
<accession>A0A559IYU8</accession>
<proteinExistence type="predicted"/>